<protein>
    <submittedName>
        <fullName evidence="2">Dual-specificity RNA methyltransferase RlmN</fullName>
    </submittedName>
</protein>
<dbReference type="GO" id="GO:0032259">
    <property type="term" value="P:methylation"/>
    <property type="evidence" value="ECO:0007669"/>
    <property type="project" value="UniProtKB-KW"/>
</dbReference>
<dbReference type="Proteomes" id="UP000830375">
    <property type="component" value="Unassembled WGS sequence"/>
</dbReference>
<sequence>MGGVASRCRPRPYEKTGVVTERREKCAFSITENHLSRRGVGSTMMQACLFPAQIEASLRQSRKARCWELLVAAYTSDGRVPHRLGSGHEWPPRLWSVERSPSSLALQLPGDAGRVSGPLRAGPTGEGRGPPHSSVPVSPLCPREISLPTLPVLQGAAASSEPTPQSSARKRSGAGELATVASSAISCRSSITGHRTTSSNNTRGQSRETGSLSRLFGSVETTAKCICLGPAHCRARLSHSILIESILTAVVRVRKGRSLTVEHFQQLLGLMAAVCNVIPFGLLYMRPLQLWLRTKRFSQSGNSFHTSRSRGDTYVPWTCGGSLGSCLRARCWELLVAA</sequence>
<feature type="region of interest" description="Disordered" evidence="1">
    <location>
        <begin position="191"/>
        <end position="211"/>
    </location>
</feature>
<dbReference type="EMBL" id="JACTAM010000003">
    <property type="protein sequence ID" value="KAI2666970.1"/>
    <property type="molecule type" value="Genomic_DNA"/>
</dbReference>
<feature type="region of interest" description="Disordered" evidence="1">
    <location>
        <begin position="155"/>
        <end position="175"/>
    </location>
</feature>
<evidence type="ECO:0000313" key="2">
    <source>
        <dbReference type="EMBL" id="KAI2666970.1"/>
    </source>
</evidence>
<dbReference type="GO" id="GO:0008168">
    <property type="term" value="F:methyltransferase activity"/>
    <property type="evidence" value="ECO:0007669"/>
    <property type="project" value="UniProtKB-KW"/>
</dbReference>
<reference evidence="2 3" key="1">
    <citation type="submission" date="2022-01" db="EMBL/GenBank/DDBJ databases">
        <title>A high-quality chromosome-level genome assembly of rohu carp, Labeo rohita.</title>
        <authorList>
            <person name="Arick M.A. II"/>
            <person name="Hsu C.-Y."/>
            <person name="Magbanua Z."/>
            <person name="Pechanova O."/>
            <person name="Grover C."/>
            <person name="Miller E."/>
            <person name="Thrash A."/>
            <person name="Ezzel L."/>
            <person name="Alam S."/>
            <person name="Benzie J."/>
            <person name="Hamilton M."/>
            <person name="Karsi A."/>
            <person name="Lawrence M.L."/>
            <person name="Peterson D.G."/>
        </authorList>
    </citation>
    <scope>NUCLEOTIDE SEQUENCE [LARGE SCALE GENOMIC DNA]</scope>
    <source>
        <strain evidence="3">BAU-BD-2019</strain>
        <tissue evidence="2">Blood</tissue>
    </source>
</reference>
<proteinExistence type="predicted"/>
<feature type="region of interest" description="Disordered" evidence="1">
    <location>
        <begin position="106"/>
        <end position="140"/>
    </location>
</feature>
<keyword evidence="2" id="KW-0808">Transferase</keyword>
<accession>A0ABQ8MVV7</accession>
<evidence type="ECO:0000256" key="1">
    <source>
        <dbReference type="SAM" id="MobiDB-lite"/>
    </source>
</evidence>
<name>A0ABQ8MVV7_LABRO</name>
<keyword evidence="2" id="KW-0489">Methyltransferase</keyword>
<organism evidence="2 3">
    <name type="scientific">Labeo rohita</name>
    <name type="common">Indian major carp</name>
    <name type="synonym">Cyprinus rohita</name>
    <dbReference type="NCBI Taxonomy" id="84645"/>
    <lineage>
        <taxon>Eukaryota</taxon>
        <taxon>Metazoa</taxon>
        <taxon>Chordata</taxon>
        <taxon>Craniata</taxon>
        <taxon>Vertebrata</taxon>
        <taxon>Euteleostomi</taxon>
        <taxon>Actinopterygii</taxon>
        <taxon>Neopterygii</taxon>
        <taxon>Teleostei</taxon>
        <taxon>Ostariophysi</taxon>
        <taxon>Cypriniformes</taxon>
        <taxon>Cyprinidae</taxon>
        <taxon>Labeoninae</taxon>
        <taxon>Labeonini</taxon>
        <taxon>Labeo</taxon>
    </lineage>
</organism>
<keyword evidence="3" id="KW-1185">Reference proteome</keyword>
<gene>
    <name evidence="2" type="ORF">H4Q32_029304</name>
</gene>
<comment type="caution">
    <text evidence="2">The sequence shown here is derived from an EMBL/GenBank/DDBJ whole genome shotgun (WGS) entry which is preliminary data.</text>
</comment>
<evidence type="ECO:0000313" key="3">
    <source>
        <dbReference type="Proteomes" id="UP000830375"/>
    </source>
</evidence>